<dbReference type="AlphaFoldDB" id="A0AAV6M375"/>
<dbReference type="InterPro" id="IPR006016">
    <property type="entry name" value="UspA"/>
</dbReference>
<dbReference type="Pfam" id="PF13279">
    <property type="entry name" value="4HBT_2"/>
    <property type="match status" value="1"/>
</dbReference>
<accession>A0AAV6M375</accession>
<organism evidence="2 3">
    <name type="scientific">Cucurbita argyrosperma subsp. sororia</name>
    <dbReference type="NCBI Taxonomy" id="37648"/>
    <lineage>
        <taxon>Eukaryota</taxon>
        <taxon>Viridiplantae</taxon>
        <taxon>Streptophyta</taxon>
        <taxon>Embryophyta</taxon>
        <taxon>Tracheophyta</taxon>
        <taxon>Spermatophyta</taxon>
        <taxon>Magnoliopsida</taxon>
        <taxon>eudicotyledons</taxon>
        <taxon>Gunneridae</taxon>
        <taxon>Pentapetalae</taxon>
        <taxon>rosids</taxon>
        <taxon>fabids</taxon>
        <taxon>Cucurbitales</taxon>
        <taxon>Cucurbitaceae</taxon>
        <taxon>Cucurbiteae</taxon>
        <taxon>Cucurbita</taxon>
    </lineage>
</organism>
<dbReference type="CDD" id="cd00586">
    <property type="entry name" value="4HBT"/>
    <property type="match status" value="1"/>
</dbReference>
<reference evidence="2 3" key="1">
    <citation type="journal article" date="2021" name="Hortic Res">
        <title>The domestication of Cucurbita argyrosperma as revealed by the genome of its wild relative.</title>
        <authorList>
            <person name="Barrera-Redondo J."/>
            <person name="Sanchez-de la Vega G."/>
            <person name="Aguirre-Liguori J.A."/>
            <person name="Castellanos-Morales G."/>
            <person name="Gutierrez-Guerrero Y.T."/>
            <person name="Aguirre-Dugua X."/>
            <person name="Aguirre-Planter E."/>
            <person name="Tenaillon M.I."/>
            <person name="Lira-Saade R."/>
            <person name="Eguiarte L.E."/>
        </authorList>
    </citation>
    <scope>NUCLEOTIDE SEQUENCE [LARGE SCALE GENOMIC DNA]</scope>
    <source>
        <strain evidence="2">JBR-2021</strain>
    </source>
</reference>
<dbReference type="CDD" id="cd23659">
    <property type="entry name" value="USP_At3g01520-like"/>
    <property type="match status" value="1"/>
</dbReference>
<dbReference type="Proteomes" id="UP000685013">
    <property type="component" value="Chromosome 18"/>
</dbReference>
<name>A0AAV6M375_9ROSI</name>
<evidence type="ECO:0000313" key="3">
    <source>
        <dbReference type="Proteomes" id="UP000685013"/>
    </source>
</evidence>
<dbReference type="PANTHER" id="PTHR31964:SF55">
    <property type="entry name" value="USPA DOMAIN-CONTAINING PROTEIN"/>
    <property type="match status" value="1"/>
</dbReference>
<comment type="caution">
    <text evidence="2">The sequence shown here is derived from an EMBL/GenBank/DDBJ whole genome shotgun (WGS) entry which is preliminary data.</text>
</comment>
<keyword evidence="3" id="KW-1185">Reference proteome</keyword>
<feature type="non-terminal residue" evidence="2">
    <location>
        <position position="1"/>
    </location>
</feature>
<evidence type="ECO:0000259" key="1">
    <source>
        <dbReference type="Pfam" id="PF00582"/>
    </source>
</evidence>
<sequence length="299" mass="33124">MDGFVDYEMKVRGYELDQYGVVNNAVYFDYCYYAEHEWLNSIGVSLDAITGDGESLALSEMSLKFLSSLRSGDRFVLKMKFLDISKARVYLEHKIFKLPNMEAILEAQKDAQLTFWGFTVLPLPPLAEMAEAKKSNPDVEKRVMVAVDESECSYYALIWVLENLKQSIADSPLFVFTALPPPTSYTSGAGASLGLARSYFPVASNTELAHTLQENDKKVRCGILEKAKDICAERGVAAISITEVGEPGRMICETVEKLNINLLVLGDHGLGRIKRALIGSVSNYCVQNAKCPVLVVKKP</sequence>
<proteinExistence type="predicted"/>
<gene>
    <name evidence="2" type="primary">ALT3</name>
    <name evidence="2" type="ORF">SDJN03_27839</name>
</gene>
<dbReference type="PANTHER" id="PTHR31964">
    <property type="entry name" value="ADENINE NUCLEOTIDE ALPHA HYDROLASES-LIKE SUPERFAMILY PROTEIN"/>
    <property type="match status" value="1"/>
</dbReference>
<dbReference type="Pfam" id="PF00582">
    <property type="entry name" value="Usp"/>
    <property type="match status" value="1"/>
</dbReference>
<protein>
    <submittedName>
        <fullName evidence="2">Acyl-acyl carrier protein thioesterase ATL3, chloroplastic</fullName>
    </submittedName>
</protein>
<feature type="domain" description="UspA" evidence="1">
    <location>
        <begin position="141"/>
        <end position="297"/>
    </location>
</feature>
<evidence type="ECO:0000313" key="2">
    <source>
        <dbReference type="EMBL" id="KAG6573952.1"/>
    </source>
</evidence>
<dbReference type="EMBL" id="JAGKQH010000018">
    <property type="protein sequence ID" value="KAG6573952.1"/>
    <property type="molecule type" value="Genomic_DNA"/>
</dbReference>